<protein>
    <submittedName>
        <fullName evidence="1">NAD(P)/FAD-dependent oxidoreductase</fullName>
    </submittedName>
</protein>
<dbReference type="Proteomes" id="UP000655751">
    <property type="component" value="Unassembled WGS sequence"/>
</dbReference>
<organism evidence="1 2">
    <name type="scientific">Nocardia bovistercoris</name>
    <dbReference type="NCBI Taxonomy" id="2785916"/>
    <lineage>
        <taxon>Bacteria</taxon>
        <taxon>Bacillati</taxon>
        <taxon>Actinomycetota</taxon>
        <taxon>Actinomycetes</taxon>
        <taxon>Mycobacteriales</taxon>
        <taxon>Nocardiaceae</taxon>
        <taxon>Nocardia</taxon>
    </lineage>
</organism>
<dbReference type="Pfam" id="PF13738">
    <property type="entry name" value="Pyr_redox_3"/>
    <property type="match status" value="1"/>
</dbReference>
<keyword evidence="2" id="KW-1185">Reference proteome</keyword>
<name>A0A931I4L4_9NOCA</name>
<dbReference type="Gene3D" id="3.50.50.60">
    <property type="entry name" value="FAD/NAD(P)-binding domain"/>
    <property type="match status" value="2"/>
</dbReference>
<dbReference type="AlphaFoldDB" id="A0A931I4L4"/>
<comment type="caution">
    <text evidence="1">The sequence shown here is derived from an EMBL/GenBank/DDBJ whole genome shotgun (WGS) entry which is preliminary data.</text>
</comment>
<dbReference type="PANTHER" id="PTHR42877:SF4">
    <property type="entry name" value="FAD_NAD(P)-BINDING DOMAIN-CONTAINING PROTEIN-RELATED"/>
    <property type="match status" value="1"/>
</dbReference>
<gene>
    <name evidence="1" type="ORF">IT779_00580</name>
</gene>
<dbReference type="SUPFAM" id="SSF51905">
    <property type="entry name" value="FAD/NAD(P)-binding domain"/>
    <property type="match status" value="2"/>
</dbReference>
<proteinExistence type="predicted"/>
<dbReference type="RefSeq" id="WP_196147146.1">
    <property type="nucleotide sequence ID" value="NZ_JADMLG010000001.1"/>
</dbReference>
<dbReference type="EMBL" id="JADMLG010000001">
    <property type="protein sequence ID" value="MBH0774779.1"/>
    <property type="molecule type" value="Genomic_DNA"/>
</dbReference>
<dbReference type="InterPro" id="IPR051209">
    <property type="entry name" value="FAD-bind_Monooxygenase_sf"/>
</dbReference>
<dbReference type="PANTHER" id="PTHR42877">
    <property type="entry name" value="L-ORNITHINE N(5)-MONOOXYGENASE-RELATED"/>
    <property type="match status" value="1"/>
</dbReference>
<accession>A0A931I4L4</accession>
<evidence type="ECO:0000313" key="1">
    <source>
        <dbReference type="EMBL" id="MBH0774779.1"/>
    </source>
</evidence>
<dbReference type="InterPro" id="IPR036188">
    <property type="entry name" value="FAD/NAD-bd_sf"/>
</dbReference>
<sequence>MAVDIPTHTAVAVIGAGIAGIGLAVKLREAGFEDFVILERAEDLGGTWLVNTYPGAACDVPSHLYSYSFAPNPDWSRTYGTQPEILAYLRAVAEKHGVRAHMRFGADLEAARWVESERHWRLRTSRGELTADVLISAVGPFSEAQIPALKGRENFAGAQFHSLHWDHDHDLTGERVAVIGTGASAVQFIPEIQPRVRALTVFQRSAPWIVSRLDRTTSGAERALLRRVPVLGKAIRGAFYAGIEGFGLVGFVDKRFRHPYEALSKLQLRRQVRDPELRRKLTPDYVIGCKRAIFSDAYFPALTQRNVEVVTSGIAEIRPRSIVTDDGVEHPVDTIIWGTGFGVPAGVFDRVYGTDGRSVAEHYRSRPSSYLGAAVAGFPNFFCTLGPFGAAGNQSAIYMIEAQLQYIVDALKTMRDKEFGRVEVKVEVQRAFLDEVAERSRDTAWLTGGCRSYYQTPDGHNAGLYPNWSFEYRRRTRRFDAESYELDTRETSAR</sequence>
<reference evidence="1" key="1">
    <citation type="submission" date="2020-11" db="EMBL/GenBank/DDBJ databases">
        <title>Nocardia NEAU-351.nov., a novel actinomycete isolated from the cow dung.</title>
        <authorList>
            <person name="Zhang X."/>
        </authorList>
    </citation>
    <scope>NUCLEOTIDE SEQUENCE</scope>
    <source>
        <strain evidence="1">NEAU-351</strain>
    </source>
</reference>
<evidence type="ECO:0000313" key="2">
    <source>
        <dbReference type="Proteomes" id="UP000655751"/>
    </source>
</evidence>